<evidence type="ECO:0000256" key="4">
    <source>
        <dbReference type="ARBA" id="ARBA00023136"/>
    </source>
</evidence>
<comment type="subcellular location">
    <subcellularLocation>
        <location evidence="5">Endoplasmic reticulum membrane</location>
        <topology evidence="5">Multi-pass membrane protein</topology>
    </subcellularLocation>
    <subcellularLocation>
        <location evidence="1">Membrane</location>
        <topology evidence="1">Multi-pass membrane protein</topology>
    </subcellularLocation>
</comment>
<evidence type="ECO:0000256" key="6">
    <source>
        <dbReference type="SAM" id="MobiDB-lite"/>
    </source>
</evidence>
<proteinExistence type="inferred from homology"/>
<comment type="caution">
    <text evidence="7">The sequence shown here is derived from an EMBL/GenBank/DDBJ whole genome shotgun (WGS) entry which is preliminary data.</text>
</comment>
<keyword evidence="4" id="KW-0472">Membrane</keyword>
<sequence>AAAPPAPPAPEEASSPPPADPSVPTAESEVIIASRELLTELVDPAAFGTRGEQWVLAQLVALGLILAPPAALTGVVDSLAALSLLAGIGFMPGPQAASVGWSLTAPPGPSSRGFSFLALGRNLSPLPEPRATHELVTSGLYNYARHPMYGGVLMSSLGLAVLTHNDTRLVLVAALWWILEQKVALEESALSERYPEYSEYRTKVKKFLPYIY</sequence>
<feature type="compositionally biased region" description="Pro residues" evidence="6">
    <location>
        <begin position="1"/>
        <end position="21"/>
    </location>
</feature>
<dbReference type="Gene3D" id="1.20.120.1630">
    <property type="match status" value="1"/>
</dbReference>
<comment type="similarity">
    <text evidence="5">Belongs to the class VI-like SAM-binding methyltransferase superfamily. Isoprenylcysteine carboxyl methyltransferase family.</text>
</comment>
<keyword evidence="2" id="KW-0812">Transmembrane</keyword>
<gene>
    <name evidence="7" type="ORF">TSOC_001230</name>
</gene>
<dbReference type="EMBL" id="PGGS01000019">
    <property type="protein sequence ID" value="PNH11882.1"/>
    <property type="molecule type" value="Genomic_DNA"/>
</dbReference>
<dbReference type="EC" id="2.1.1.100" evidence="5"/>
<dbReference type="GO" id="GO:0032259">
    <property type="term" value="P:methylation"/>
    <property type="evidence" value="ECO:0007669"/>
    <property type="project" value="UniProtKB-KW"/>
</dbReference>
<evidence type="ECO:0000256" key="5">
    <source>
        <dbReference type="RuleBase" id="RU362022"/>
    </source>
</evidence>
<evidence type="ECO:0000256" key="3">
    <source>
        <dbReference type="ARBA" id="ARBA00022989"/>
    </source>
</evidence>
<dbReference type="GO" id="GO:0004671">
    <property type="term" value="F:protein C-terminal S-isoprenylcysteine carboxyl O-methyltransferase activity"/>
    <property type="evidence" value="ECO:0007669"/>
    <property type="project" value="UniProtKB-EC"/>
</dbReference>
<evidence type="ECO:0000313" key="8">
    <source>
        <dbReference type="Proteomes" id="UP000236333"/>
    </source>
</evidence>
<dbReference type="PANTHER" id="PTHR12714">
    <property type="entry name" value="PROTEIN-S ISOPRENYLCYSTEINE O-METHYLTRANSFERASE"/>
    <property type="match status" value="1"/>
</dbReference>
<dbReference type="PANTHER" id="PTHR12714:SF26">
    <property type="entry name" value="ISOPRENYLCYSTEINE CARBOXYLMETHYLTRANSFERASE FAMILY PROTEIN"/>
    <property type="match status" value="1"/>
</dbReference>
<protein>
    <recommendedName>
        <fullName evidence="5">Protein-S-isoprenylcysteine O-methyltransferase</fullName>
        <ecNumber evidence="5">2.1.1.100</ecNumber>
    </recommendedName>
</protein>
<evidence type="ECO:0000256" key="1">
    <source>
        <dbReference type="ARBA" id="ARBA00004141"/>
    </source>
</evidence>
<dbReference type="AlphaFoldDB" id="A0A2J8AH88"/>
<comment type="cofactor">
    <cofactor evidence="5">
        <name>Zn(2+)</name>
        <dbReference type="ChEBI" id="CHEBI:29105"/>
    </cofactor>
    <text evidence="5">Divalent metal cations. Probably Zn(2+).</text>
</comment>
<comment type="catalytic activity">
    <reaction evidence="5">
        <text>[protein]-C-terminal S-[(2E,6E)-farnesyl]-L-cysteine + S-adenosyl-L-methionine = [protein]-C-terminal S-[(2E,6E)-farnesyl]-L-cysteine methyl ester + S-adenosyl-L-homocysteine</text>
        <dbReference type="Rhea" id="RHEA:21672"/>
        <dbReference type="Rhea" id="RHEA-COMP:12125"/>
        <dbReference type="Rhea" id="RHEA-COMP:12126"/>
        <dbReference type="ChEBI" id="CHEBI:57856"/>
        <dbReference type="ChEBI" id="CHEBI:59789"/>
        <dbReference type="ChEBI" id="CHEBI:90510"/>
        <dbReference type="ChEBI" id="CHEBI:90511"/>
        <dbReference type="EC" id="2.1.1.100"/>
    </reaction>
</comment>
<feature type="region of interest" description="Disordered" evidence="6">
    <location>
        <begin position="1"/>
        <end position="26"/>
    </location>
</feature>
<organism evidence="7 8">
    <name type="scientific">Tetrabaena socialis</name>
    <dbReference type="NCBI Taxonomy" id="47790"/>
    <lineage>
        <taxon>Eukaryota</taxon>
        <taxon>Viridiplantae</taxon>
        <taxon>Chlorophyta</taxon>
        <taxon>core chlorophytes</taxon>
        <taxon>Chlorophyceae</taxon>
        <taxon>CS clade</taxon>
        <taxon>Chlamydomonadales</taxon>
        <taxon>Tetrabaenaceae</taxon>
        <taxon>Tetrabaena</taxon>
    </lineage>
</organism>
<keyword evidence="7" id="KW-0808">Transferase</keyword>
<name>A0A2J8AH88_9CHLO</name>
<dbReference type="InterPro" id="IPR007269">
    <property type="entry name" value="ICMT_MeTrfase"/>
</dbReference>
<evidence type="ECO:0000256" key="2">
    <source>
        <dbReference type="ARBA" id="ARBA00022692"/>
    </source>
</evidence>
<keyword evidence="8" id="KW-1185">Reference proteome</keyword>
<dbReference type="GO" id="GO:0005789">
    <property type="term" value="C:endoplasmic reticulum membrane"/>
    <property type="evidence" value="ECO:0007669"/>
    <property type="project" value="UniProtKB-SubCell"/>
</dbReference>
<keyword evidence="5" id="KW-0256">Endoplasmic reticulum</keyword>
<feature type="non-terminal residue" evidence="7">
    <location>
        <position position="1"/>
    </location>
</feature>
<keyword evidence="5 7" id="KW-0489">Methyltransferase</keyword>
<keyword evidence="3" id="KW-1133">Transmembrane helix</keyword>
<keyword evidence="5" id="KW-0949">S-adenosyl-L-methionine</keyword>
<dbReference type="OrthoDB" id="422086at2759"/>
<reference evidence="7 8" key="1">
    <citation type="journal article" date="2017" name="Mol. Biol. Evol.">
        <title>The 4-celled Tetrabaena socialis nuclear genome reveals the essential components for genetic control of cell number at the origin of multicellularity in the volvocine lineage.</title>
        <authorList>
            <person name="Featherston J."/>
            <person name="Arakaki Y."/>
            <person name="Hanschen E.R."/>
            <person name="Ferris P.J."/>
            <person name="Michod R.E."/>
            <person name="Olson B.J.S.C."/>
            <person name="Nozaki H."/>
            <person name="Durand P.M."/>
        </authorList>
    </citation>
    <scope>NUCLEOTIDE SEQUENCE [LARGE SCALE GENOMIC DNA]</scope>
    <source>
        <strain evidence="7 8">NIES-571</strain>
    </source>
</reference>
<accession>A0A2J8AH88</accession>
<evidence type="ECO:0000313" key="7">
    <source>
        <dbReference type="EMBL" id="PNH11882.1"/>
    </source>
</evidence>
<dbReference type="Proteomes" id="UP000236333">
    <property type="component" value="Unassembled WGS sequence"/>
</dbReference>
<dbReference type="Pfam" id="PF04140">
    <property type="entry name" value="ICMT"/>
    <property type="match status" value="1"/>
</dbReference>